<keyword evidence="4" id="KW-0769">Symport</keyword>
<feature type="transmembrane region" description="Helical" evidence="7">
    <location>
        <begin position="66"/>
        <end position="87"/>
    </location>
</feature>
<dbReference type="InterPro" id="IPR050382">
    <property type="entry name" value="MFS_Na/Anion_cotransporter"/>
</dbReference>
<protein>
    <submittedName>
        <fullName evidence="9">MFS domain-containing protein</fullName>
    </submittedName>
</protein>
<keyword evidence="8" id="KW-1185">Reference proteome</keyword>
<dbReference type="GO" id="GO:0016020">
    <property type="term" value="C:membrane"/>
    <property type="evidence" value="ECO:0007669"/>
    <property type="project" value="UniProtKB-SubCell"/>
</dbReference>
<evidence type="ECO:0000256" key="2">
    <source>
        <dbReference type="ARBA" id="ARBA00022448"/>
    </source>
</evidence>
<evidence type="ECO:0000256" key="6">
    <source>
        <dbReference type="ARBA" id="ARBA00023136"/>
    </source>
</evidence>
<feature type="transmembrane region" description="Helical" evidence="7">
    <location>
        <begin position="99"/>
        <end position="122"/>
    </location>
</feature>
<accession>A0A0M3HJ22</accession>
<dbReference type="SUPFAM" id="SSF103473">
    <property type="entry name" value="MFS general substrate transporter"/>
    <property type="match status" value="1"/>
</dbReference>
<comment type="subcellular location">
    <subcellularLocation>
        <location evidence="1">Membrane</location>
        <topology evidence="1">Multi-pass membrane protein</topology>
    </subcellularLocation>
</comment>
<evidence type="ECO:0000256" key="1">
    <source>
        <dbReference type="ARBA" id="ARBA00004141"/>
    </source>
</evidence>
<dbReference type="Proteomes" id="UP000036681">
    <property type="component" value="Unplaced"/>
</dbReference>
<keyword evidence="2" id="KW-0813">Transport</keyword>
<evidence type="ECO:0000256" key="4">
    <source>
        <dbReference type="ARBA" id="ARBA00022847"/>
    </source>
</evidence>
<evidence type="ECO:0000313" key="9">
    <source>
        <dbReference type="WBParaSite" id="ALUE_0000151701-mRNA-1"/>
    </source>
</evidence>
<reference evidence="9" key="1">
    <citation type="submission" date="2017-02" db="UniProtKB">
        <authorList>
            <consortium name="WormBaseParasite"/>
        </authorList>
    </citation>
    <scope>IDENTIFICATION</scope>
</reference>
<dbReference type="FunFam" id="1.20.1250.20:FF:000003">
    <property type="entry name" value="Solute carrier family 17 member 3"/>
    <property type="match status" value="1"/>
</dbReference>
<dbReference type="AlphaFoldDB" id="A0A0M3HJ22"/>
<dbReference type="WBParaSite" id="ALUE_0000151701-mRNA-1">
    <property type="protein sequence ID" value="ALUE_0000151701-mRNA-1"/>
    <property type="gene ID" value="ALUE_0000151701"/>
</dbReference>
<evidence type="ECO:0000256" key="3">
    <source>
        <dbReference type="ARBA" id="ARBA00022692"/>
    </source>
</evidence>
<evidence type="ECO:0000256" key="7">
    <source>
        <dbReference type="SAM" id="Phobius"/>
    </source>
</evidence>
<organism evidence="8 9">
    <name type="scientific">Ascaris lumbricoides</name>
    <name type="common">Giant roundworm</name>
    <dbReference type="NCBI Taxonomy" id="6252"/>
    <lineage>
        <taxon>Eukaryota</taxon>
        <taxon>Metazoa</taxon>
        <taxon>Ecdysozoa</taxon>
        <taxon>Nematoda</taxon>
        <taxon>Chromadorea</taxon>
        <taxon>Rhabditida</taxon>
        <taxon>Spirurina</taxon>
        <taxon>Ascaridomorpha</taxon>
        <taxon>Ascaridoidea</taxon>
        <taxon>Ascarididae</taxon>
        <taxon>Ascaris</taxon>
    </lineage>
</organism>
<feature type="transmembrane region" description="Helical" evidence="7">
    <location>
        <begin position="6"/>
        <end position="28"/>
    </location>
</feature>
<dbReference type="GO" id="GO:0015293">
    <property type="term" value="F:symporter activity"/>
    <property type="evidence" value="ECO:0007669"/>
    <property type="project" value="UniProtKB-KW"/>
</dbReference>
<proteinExistence type="predicted"/>
<dbReference type="PANTHER" id="PTHR11662:SF399">
    <property type="entry name" value="FI19708P1-RELATED"/>
    <property type="match status" value="1"/>
</dbReference>
<dbReference type="GO" id="GO:0006820">
    <property type="term" value="P:monoatomic anion transport"/>
    <property type="evidence" value="ECO:0007669"/>
    <property type="project" value="TreeGrafter"/>
</dbReference>
<dbReference type="PANTHER" id="PTHR11662">
    <property type="entry name" value="SOLUTE CARRIER FAMILY 17"/>
    <property type="match status" value="1"/>
</dbReference>
<sequence length="128" mass="13523">MGFLSAIPYLVYFLAINIAGFIADRVRYAGWLSTINVRRLAMIIALGSQAVFLVACGFCGCGQEHLVVIFLTLGIGISGVAYAGFVVNYLDIAPTFAGTILGIGNTITCVAGILCPLIIGWLTPSNDF</sequence>
<evidence type="ECO:0000256" key="5">
    <source>
        <dbReference type="ARBA" id="ARBA00022989"/>
    </source>
</evidence>
<evidence type="ECO:0000313" key="8">
    <source>
        <dbReference type="Proteomes" id="UP000036681"/>
    </source>
</evidence>
<feature type="transmembrane region" description="Helical" evidence="7">
    <location>
        <begin position="40"/>
        <end position="60"/>
    </location>
</feature>
<keyword evidence="3 7" id="KW-0812">Transmembrane</keyword>
<dbReference type="Gene3D" id="1.20.1250.20">
    <property type="entry name" value="MFS general substrate transporter like domains"/>
    <property type="match status" value="1"/>
</dbReference>
<dbReference type="InterPro" id="IPR036259">
    <property type="entry name" value="MFS_trans_sf"/>
</dbReference>
<keyword evidence="5 7" id="KW-1133">Transmembrane helix</keyword>
<keyword evidence="6 7" id="KW-0472">Membrane</keyword>
<name>A0A0M3HJ22_ASCLU</name>